<accession>A0ABS3HW13</accession>
<evidence type="ECO:0000313" key="4">
    <source>
        <dbReference type="EMBL" id="MBO0477934.1"/>
    </source>
</evidence>
<dbReference type="EMBL" id="JAFLVX010000041">
    <property type="protein sequence ID" value="MBO0477934.1"/>
    <property type="molecule type" value="Genomic_DNA"/>
</dbReference>
<gene>
    <name evidence="4" type="ORF">DOK76_12745</name>
</gene>
<feature type="compositionally biased region" description="Polar residues" evidence="2">
    <location>
        <begin position="155"/>
        <end position="171"/>
    </location>
</feature>
<dbReference type="RefSeq" id="WP_206968354.1">
    <property type="nucleotide sequence ID" value="NZ_JAFLVX010000041.1"/>
</dbReference>
<dbReference type="PANTHER" id="PTHR37293">
    <property type="entry name" value="PHAGE REPLICATION PROTEIN-RELATED"/>
    <property type="match status" value="1"/>
</dbReference>
<feature type="region of interest" description="Disordered" evidence="2">
    <location>
        <begin position="155"/>
        <end position="179"/>
    </location>
</feature>
<evidence type="ECO:0000256" key="1">
    <source>
        <dbReference type="ARBA" id="ARBA00093462"/>
    </source>
</evidence>
<dbReference type="NCBIfam" id="TIGR01446">
    <property type="entry name" value="DnaD_dom"/>
    <property type="match status" value="1"/>
</dbReference>
<sequence>MAIYRQLHTTFWKDDFIGECSQIEKLFYLYLISNDKTTQSGAYEFSYRYAQFELGISKEEVDRLLDFFVSKGKIRFNKQHNEVLLINWLKYNSAKSPKVAPVIDKELENLKTVEFKSEVVMNCMKLDYPIKTKLEDLCPIDMVSEIEIYPIDTISQPEPTQNHHQHITNSSSKKEMLKDSATTSGISPFEFYQQNFGVLAPIVSESINYWVKDIGVELVIEAMSRAVKEHKGFRYSEGIMKNWAKKNILSMEAVKADDVAFQNRQKSDVKSPIRKETLPDWALNNNHEQLATPLPPEEEAKMKAMIESLKKPK</sequence>
<dbReference type="SUPFAM" id="SSF158499">
    <property type="entry name" value="DnaD domain-like"/>
    <property type="match status" value="1"/>
</dbReference>
<reference evidence="4 5" key="1">
    <citation type="submission" date="2021-03" db="EMBL/GenBank/DDBJ databases">
        <title>Enterococcal diversity collection.</title>
        <authorList>
            <person name="Gilmore M.S."/>
            <person name="Schwartzman J."/>
            <person name="Van Tyne D."/>
            <person name="Martin M."/>
            <person name="Earl A.M."/>
            <person name="Manson A.L."/>
            <person name="Straub T."/>
            <person name="Salamzade R."/>
            <person name="Saavedra J."/>
            <person name="Lebreton F."/>
            <person name="Prichula J."/>
            <person name="Schaufler K."/>
            <person name="Gaca A."/>
            <person name="Sgardioli B."/>
            <person name="Wagenaar J."/>
            <person name="Strong T."/>
        </authorList>
    </citation>
    <scope>NUCLEOTIDE SEQUENCE [LARGE SCALE GENOMIC DNA]</scope>
    <source>
        <strain evidence="4 5">DIV0080</strain>
    </source>
</reference>
<dbReference type="PANTHER" id="PTHR37293:SF5">
    <property type="entry name" value="DNA REPLICATION PROTEIN"/>
    <property type="match status" value="1"/>
</dbReference>
<dbReference type="InterPro" id="IPR053162">
    <property type="entry name" value="DnaD"/>
</dbReference>
<dbReference type="Gene3D" id="1.10.10.630">
    <property type="entry name" value="DnaD domain-like"/>
    <property type="match status" value="1"/>
</dbReference>
<protein>
    <submittedName>
        <fullName evidence="4">DnaD domain protein</fullName>
    </submittedName>
</protein>
<organism evidence="4 5">
    <name type="scientific">Candidatus Vagococcus giribetii</name>
    <dbReference type="NCBI Taxonomy" id="2230876"/>
    <lineage>
        <taxon>Bacteria</taxon>
        <taxon>Bacillati</taxon>
        <taxon>Bacillota</taxon>
        <taxon>Bacilli</taxon>
        <taxon>Lactobacillales</taxon>
        <taxon>Enterococcaceae</taxon>
        <taxon>Vagococcus</taxon>
    </lineage>
</organism>
<comment type="similarity">
    <text evidence="1">Belongs to the DnaB/DnaD family.</text>
</comment>
<dbReference type="InterPro" id="IPR034829">
    <property type="entry name" value="DnaD-like_sf"/>
</dbReference>
<dbReference type="InterPro" id="IPR006343">
    <property type="entry name" value="DnaB/C_C"/>
</dbReference>
<name>A0ABS3HW13_9ENTE</name>
<proteinExistence type="inferred from homology"/>
<keyword evidence="5" id="KW-1185">Reference proteome</keyword>
<evidence type="ECO:0000259" key="3">
    <source>
        <dbReference type="Pfam" id="PF07261"/>
    </source>
</evidence>
<evidence type="ECO:0000313" key="5">
    <source>
        <dbReference type="Proteomes" id="UP000664857"/>
    </source>
</evidence>
<dbReference type="Proteomes" id="UP000664857">
    <property type="component" value="Unassembled WGS sequence"/>
</dbReference>
<comment type="caution">
    <text evidence="4">The sequence shown here is derived from an EMBL/GenBank/DDBJ whole genome shotgun (WGS) entry which is preliminary data.</text>
</comment>
<evidence type="ECO:0000256" key="2">
    <source>
        <dbReference type="SAM" id="MobiDB-lite"/>
    </source>
</evidence>
<feature type="domain" description="DnaB/C C-terminal" evidence="3">
    <location>
        <begin position="189"/>
        <end position="256"/>
    </location>
</feature>
<dbReference type="Pfam" id="PF07261">
    <property type="entry name" value="DnaB_2"/>
    <property type="match status" value="1"/>
</dbReference>